<dbReference type="InterPro" id="IPR002347">
    <property type="entry name" value="SDR_fam"/>
</dbReference>
<keyword evidence="5" id="KW-1185">Reference proteome</keyword>
<dbReference type="InterPro" id="IPR036291">
    <property type="entry name" value="NAD(P)-bd_dom_sf"/>
</dbReference>
<organism evidence="4 5">
    <name type="scientific">Bionectria ochroleuca</name>
    <name type="common">Gliocladium roseum</name>
    <dbReference type="NCBI Taxonomy" id="29856"/>
    <lineage>
        <taxon>Eukaryota</taxon>
        <taxon>Fungi</taxon>
        <taxon>Dikarya</taxon>
        <taxon>Ascomycota</taxon>
        <taxon>Pezizomycotina</taxon>
        <taxon>Sordariomycetes</taxon>
        <taxon>Hypocreomycetidae</taxon>
        <taxon>Hypocreales</taxon>
        <taxon>Bionectriaceae</taxon>
        <taxon>Clonostachys</taxon>
    </lineage>
</organism>
<dbReference type="Proteomes" id="UP000766486">
    <property type="component" value="Unassembled WGS sequence"/>
</dbReference>
<evidence type="ECO:0000313" key="4">
    <source>
        <dbReference type="EMBL" id="VUC32800.1"/>
    </source>
</evidence>
<dbReference type="PRINTS" id="PR00081">
    <property type="entry name" value="GDHRDH"/>
</dbReference>
<protein>
    <submittedName>
        <fullName evidence="4">Uncharacterized protein</fullName>
    </submittedName>
</protein>
<dbReference type="Pfam" id="PF00106">
    <property type="entry name" value="adh_short"/>
    <property type="match status" value="1"/>
</dbReference>
<sequence>MPFIQPPVTPLPAGIDLSGQTALVTGANTGIGLEISKQLLARNLSTLILAVRSPSKGEAVRAQLIAEYPSAKIELVRLDAENYSSVQEFITEVQSTFTELHILMLNAGIGTLQRELASSKHEKNLQVNYLSNVLITFGLLPLLESTSAKTGKPSRITWTGSRSLNKSDLVTGKSHLTSNQSILQHMDGREVPYERYGNSKLLVAMFLDELSQRYSPDKVIMNNFCPGMVKTTMSDVLPIYFRIPMKGMLALRGRSVETAGWIALNAAVVAGEETHGKLLGDKTIVEPNAFLKSEDGKRVQKLAWEETMAEIGTFTGLPSWVGSLL</sequence>
<proteinExistence type="inferred from homology"/>
<dbReference type="PANTHER" id="PTHR24320">
    <property type="entry name" value="RETINOL DEHYDROGENASE"/>
    <property type="match status" value="1"/>
</dbReference>
<keyword evidence="3" id="KW-0560">Oxidoreductase</keyword>
<reference evidence="4 5" key="1">
    <citation type="submission" date="2019-06" db="EMBL/GenBank/DDBJ databases">
        <authorList>
            <person name="Broberg M."/>
        </authorList>
    </citation>
    <scope>NUCLEOTIDE SEQUENCE [LARGE SCALE GENOMIC DNA]</scope>
</reference>
<keyword evidence="2" id="KW-0521">NADP</keyword>
<evidence type="ECO:0000256" key="2">
    <source>
        <dbReference type="ARBA" id="ARBA00022857"/>
    </source>
</evidence>
<accession>A0ABY6UNL8</accession>
<comment type="caution">
    <text evidence="4">The sequence shown here is derived from an EMBL/GenBank/DDBJ whole genome shotgun (WGS) entry which is preliminary data.</text>
</comment>
<dbReference type="EMBL" id="CABFNS010000851">
    <property type="protein sequence ID" value="VUC32800.1"/>
    <property type="molecule type" value="Genomic_DNA"/>
</dbReference>
<name>A0ABY6UNL8_BIOOC</name>
<evidence type="ECO:0000256" key="1">
    <source>
        <dbReference type="ARBA" id="ARBA00006484"/>
    </source>
</evidence>
<dbReference type="SUPFAM" id="SSF51735">
    <property type="entry name" value="NAD(P)-binding Rossmann-fold domains"/>
    <property type="match status" value="1"/>
</dbReference>
<dbReference type="Gene3D" id="3.40.50.720">
    <property type="entry name" value="NAD(P)-binding Rossmann-like Domain"/>
    <property type="match status" value="1"/>
</dbReference>
<gene>
    <name evidence="4" type="ORF">CLO192961_LOCUS329048</name>
</gene>
<dbReference type="PANTHER" id="PTHR24320:SF252">
    <property type="entry name" value="DEHYDROGENASE_REDUCTASE FAMILY PROTEIN, PUTATIVE (AFU_ORTHOLOGUE AFUA_3G08550)-RELATED"/>
    <property type="match status" value="1"/>
</dbReference>
<evidence type="ECO:0000256" key="3">
    <source>
        <dbReference type="ARBA" id="ARBA00023002"/>
    </source>
</evidence>
<comment type="similarity">
    <text evidence="1">Belongs to the short-chain dehydrogenases/reductases (SDR) family.</text>
</comment>
<evidence type="ECO:0000313" key="5">
    <source>
        <dbReference type="Proteomes" id="UP000766486"/>
    </source>
</evidence>